<reference evidence="2" key="1">
    <citation type="submission" date="2021-03" db="EMBL/GenBank/DDBJ databases">
        <authorList>
            <person name="Kim M.K."/>
        </authorList>
    </citation>
    <scope>NUCLEOTIDE SEQUENCE</scope>
    <source>
        <strain evidence="2">BT186</strain>
    </source>
</reference>
<evidence type="ECO:0000313" key="2">
    <source>
        <dbReference type="EMBL" id="MBO0359689.1"/>
    </source>
</evidence>
<feature type="chain" id="PRO_5037451004" description="Lipoprotein" evidence="1">
    <location>
        <begin position="23"/>
        <end position="158"/>
    </location>
</feature>
<dbReference type="RefSeq" id="WP_206985648.1">
    <property type="nucleotide sequence ID" value="NZ_JAFLQZ010000013.1"/>
</dbReference>
<evidence type="ECO:0000256" key="1">
    <source>
        <dbReference type="SAM" id="SignalP"/>
    </source>
</evidence>
<evidence type="ECO:0000313" key="3">
    <source>
        <dbReference type="Proteomes" id="UP000664144"/>
    </source>
</evidence>
<dbReference type="AlphaFoldDB" id="A0A939EYT8"/>
<evidence type="ECO:0008006" key="4">
    <source>
        <dbReference type="Google" id="ProtNLM"/>
    </source>
</evidence>
<dbReference type="Proteomes" id="UP000664144">
    <property type="component" value="Unassembled WGS sequence"/>
</dbReference>
<comment type="caution">
    <text evidence="2">The sequence shown here is derived from an EMBL/GenBank/DDBJ whole genome shotgun (WGS) entry which is preliminary data.</text>
</comment>
<proteinExistence type="predicted"/>
<sequence length="158" mass="17338">MKRNKYSLPAFLLLASVLSVVTSCNEKNLYLPSGKVKNPGGKEITVEDNTKNGAKKYQKEFKKNKNRAVYIDKNKLTEFINSLGSDCKGIRIYGSINQDGGFEEVGKIGIIIVGVGQDNKDITKDKSTLAAAKAFASYDRCPDNCDKTSGLYDPTVED</sequence>
<organism evidence="2 3">
    <name type="scientific">Hymenobacter telluris</name>
    <dbReference type="NCBI Taxonomy" id="2816474"/>
    <lineage>
        <taxon>Bacteria</taxon>
        <taxon>Pseudomonadati</taxon>
        <taxon>Bacteroidota</taxon>
        <taxon>Cytophagia</taxon>
        <taxon>Cytophagales</taxon>
        <taxon>Hymenobacteraceae</taxon>
        <taxon>Hymenobacter</taxon>
    </lineage>
</organism>
<dbReference type="EMBL" id="JAFLQZ010000013">
    <property type="protein sequence ID" value="MBO0359689.1"/>
    <property type="molecule type" value="Genomic_DNA"/>
</dbReference>
<keyword evidence="3" id="KW-1185">Reference proteome</keyword>
<protein>
    <recommendedName>
        <fullName evidence="4">Lipoprotein</fullName>
    </recommendedName>
</protein>
<accession>A0A939EYT8</accession>
<feature type="signal peptide" evidence="1">
    <location>
        <begin position="1"/>
        <end position="22"/>
    </location>
</feature>
<gene>
    <name evidence="2" type="ORF">J0X19_17140</name>
</gene>
<dbReference type="PROSITE" id="PS51257">
    <property type="entry name" value="PROKAR_LIPOPROTEIN"/>
    <property type="match status" value="1"/>
</dbReference>
<name>A0A939EYT8_9BACT</name>
<keyword evidence="1" id="KW-0732">Signal</keyword>